<dbReference type="CDD" id="cd04301">
    <property type="entry name" value="NAT_SF"/>
    <property type="match status" value="1"/>
</dbReference>
<dbReference type="AlphaFoldDB" id="C7QI10"/>
<protein>
    <submittedName>
        <fullName evidence="5">GCN5-related N-acetyltransferase</fullName>
    </submittedName>
</protein>
<feature type="compositionally biased region" description="Basic and acidic residues" evidence="3">
    <location>
        <begin position="14"/>
        <end position="32"/>
    </location>
</feature>
<dbReference type="RefSeq" id="WP_015792784.1">
    <property type="nucleotide sequence ID" value="NC_013131.1"/>
</dbReference>
<evidence type="ECO:0000256" key="3">
    <source>
        <dbReference type="SAM" id="MobiDB-lite"/>
    </source>
</evidence>
<dbReference type="InterPro" id="IPR050832">
    <property type="entry name" value="Bact_Acetyltransf"/>
</dbReference>
<dbReference type="Proteomes" id="UP000000851">
    <property type="component" value="Chromosome"/>
</dbReference>
<dbReference type="eggNOG" id="COG0456">
    <property type="taxonomic scope" value="Bacteria"/>
</dbReference>
<dbReference type="Pfam" id="PF00583">
    <property type="entry name" value="Acetyltransf_1"/>
    <property type="match status" value="1"/>
</dbReference>
<dbReference type="GO" id="GO:0016747">
    <property type="term" value="F:acyltransferase activity, transferring groups other than amino-acyl groups"/>
    <property type="evidence" value="ECO:0007669"/>
    <property type="project" value="InterPro"/>
</dbReference>
<evidence type="ECO:0000256" key="2">
    <source>
        <dbReference type="ARBA" id="ARBA00023315"/>
    </source>
</evidence>
<dbReference type="EMBL" id="CP001700">
    <property type="protein sequence ID" value="ACU73055.1"/>
    <property type="molecule type" value="Genomic_DNA"/>
</dbReference>
<keyword evidence="2" id="KW-0012">Acyltransferase</keyword>
<evidence type="ECO:0000313" key="6">
    <source>
        <dbReference type="Proteomes" id="UP000000851"/>
    </source>
</evidence>
<dbReference type="STRING" id="479433.Caci_4191"/>
<dbReference type="HOGENOM" id="CLU_098389_0_0_11"/>
<evidence type="ECO:0000313" key="5">
    <source>
        <dbReference type="EMBL" id="ACU73055.1"/>
    </source>
</evidence>
<sequence length="205" mass="22747">MSRVSEADGPAADPKTRDPKTRDPKTRDPKIREAQIREATIADVPRIVPLIESAYRGDSSRGGWTTEADLLDGQRTDEADVTAAVTDAGSRMILAEDGDDLLACCLVQHRGTYAYFGMFAVSPTSQGTGLGKRVLAVAEDLARDDLGLTTMHMTVIRQRADLIAWYVRRGYKQTGEMRPFPYGDLRFGKPRRDDLEFEVLVKELV</sequence>
<gene>
    <name evidence="5" type="ordered locus">Caci_4191</name>
</gene>
<keyword evidence="6" id="KW-1185">Reference proteome</keyword>
<dbReference type="SUPFAM" id="SSF55729">
    <property type="entry name" value="Acyl-CoA N-acyltransferases (Nat)"/>
    <property type="match status" value="1"/>
</dbReference>
<dbReference type="Gene3D" id="3.40.630.30">
    <property type="match status" value="1"/>
</dbReference>
<feature type="domain" description="N-acetyltransferase" evidence="4">
    <location>
        <begin position="34"/>
        <end position="192"/>
    </location>
</feature>
<dbReference type="InterPro" id="IPR016181">
    <property type="entry name" value="Acyl_CoA_acyltransferase"/>
</dbReference>
<dbReference type="PANTHER" id="PTHR43877:SF2">
    <property type="entry name" value="AMINOALKYLPHOSPHONATE N-ACETYLTRANSFERASE-RELATED"/>
    <property type="match status" value="1"/>
</dbReference>
<dbReference type="KEGG" id="cai:Caci_4191"/>
<name>C7QI10_CATAD</name>
<organism evidence="5 6">
    <name type="scientific">Catenulispora acidiphila (strain DSM 44928 / JCM 14897 / NBRC 102108 / NRRL B-24433 / ID139908)</name>
    <dbReference type="NCBI Taxonomy" id="479433"/>
    <lineage>
        <taxon>Bacteria</taxon>
        <taxon>Bacillati</taxon>
        <taxon>Actinomycetota</taxon>
        <taxon>Actinomycetes</taxon>
        <taxon>Catenulisporales</taxon>
        <taxon>Catenulisporaceae</taxon>
        <taxon>Catenulispora</taxon>
    </lineage>
</organism>
<keyword evidence="1 5" id="KW-0808">Transferase</keyword>
<dbReference type="InterPro" id="IPR000182">
    <property type="entry name" value="GNAT_dom"/>
</dbReference>
<evidence type="ECO:0000259" key="4">
    <source>
        <dbReference type="PROSITE" id="PS51186"/>
    </source>
</evidence>
<dbReference type="PROSITE" id="PS51186">
    <property type="entry name" value="GNAT"/>
    <property type="match status" value="1"/>
</dbReference>
<proteinExistence type="predicted"/>
<evidence type="ECO:0000256" key="1">
    <source>
        <dbReference type="ARBA" id="ARBA00022679"/>
    </source>
</evidence>
<accession>C7QI10</accession>
<dbReference type="OrthoDB" id="119501at2"/>
<reference evidence="5 6" key="1">
    <citation type="journal article" date="2009" name="Stand. Genomic Sci.">
        <title>Complete genome sequence of Catenulispora acidiphila type strain (ID 139908).</title>
        <authorList>
            <person name="Copeland A."/>
            <person name="Lapidus A."/>
            <person name="Glavina Del Rio T."/>
            <person name="Nolan M."/>
            <person name="Lucas S."/>
            <person name="Chen F."/>
            <person name="Tice H."/>
            <person name="Cheng J.F."/>
            <person name="Bruce D."/>
            <person name="Goodwin L."/>
            <person name="Pitluck S."/>
            <person name="Mikhailova N."/>
            <person name="Pati A."/>
            <person name="Ivanova N."/>
            <person name="Mavromatis K."/>
            <person name="Chen A."/>
            <person name="Palaniappan K."/>
            <person name="Chain P."/>
            <person name="Land M."/>
            <person name="Hauser L."/>
            <person name="Chang Y.J."/>
            <person name="Jeffries C.D."/>
            <person name="Chertkov O."/>
            <person name="Brettin T."/>
            <person name="Detter J.C."/>
            <person name="Han C."/>
            <person name="Ali Z."/>
            <person name="Tindall B.J."/>
            <person name="Goker M."/>
            <person name="Bristow J."/>
            <person name="Eisen J.A."/>
            <person name="Markowitz V."/>
            <person name="Hugenholtz P."/>
            <person name="Kyrpides N.C."/>
            <person name="Klenk H.P."/>
        </authorList>
    </citation>
    <scope>NUCLEOTIDE SEQUENCE [LARGE SCALE GENOMIC DNA]</scope>
    <source>
        <strain evidence="6">DSM 44928 / JCM 14897 / NBRC 102108 / NRRL B-24433 / ID139908</strain>
    </source>
</reference>
<feature type="region of interest" description="Disordered" evidence="3">
    <location>
        <begin position="1"/>
        <end position="32"/>
    </location>
</feature>
<dbReference type="InParanoid" id="C7QI10"/>
<dbReference type="PANTHER" id="PTHR43877">
    <property type="entry name" value="AMINOALKYLPHOSPHONATE N-ACETYLTRANSFERASE-RELATED-RELATED"/>
    <property type="match status" value="1"/>
</dbReference>